<dbReference type="InterPro" id="IPR029039">
    <property type="entry name" value="Flavoprotein-like_sf"/>
</dbReference>
<dbReference type="PANTHER" id="PTHR43741">
    <property type="entry name" value="FMN-DEPENDENT NADH-AZOREDUCTASE 1"/>
    <property type="match status" value="1"/>
</dbReference>
<dbReference type="InterPro" id="IPR003680">
    <property type="entry name" value="Flavodoxin_fold"/>
</dbReference>
<dbReference type="GO" id="GO:0009055">
    <property type="term" value="F:electron transfer activity"/>
    <property type="evidence" value="ECO:0007669"/>
    <property type="project" value="UniProtKB-UniRule"/>
</dbReference>
<evidence type="ECO:0000256" key="3">
    <source>
        <dbReference type="ARBA" id="ARBA00023002"/>
    </source>
</evidence>
<feature type="binding site" evidence="6">
    <location>
        <begin position="102"/>
        <end position="105"/>
    </location>
    <ligand>
        <name>FMN</name>
        <dbReference type="ChEBI" id="CHEBI:58210"/>
    </ligand>
</feature>
<keyword evidence="2 6" id="KW-0288">FMN</keyword>
<dbReference type="GO" id="GO:0016655">
    <property type="term" value="F:oxidoreductase activity, acting on NAD(P)H, quinone or similar compound as acceptor"/>
    <property type="evidence" value="ECO:0007669"/>
    <property type="project" value="InterPro"/>
</dbReference>
<organism evidence="8 9">
    <name type="scientific">Bacillus manliponensis</name>
    <dbReference type="NCBI Taxonomy" id="574376"/>
    <lineage>
        <taxon>Bacteria</taxon>
        <taxon>Bacillati</taxon>
        <taxon>Bacillota</taxon>
        <taxon>Bacilli</taxon>
        <taxon>Bacillales</taxon>
        <taxon>Bacillaceae</taxon>
        <taxon>Bacillus</taxon>
        <taxon>Bacillus cereus group</taxon>
    </lineage>
</organism>
<feature type="binding site" evidence="6">
    <location>
        <begin position="17"/>
        <end position="19"/>
    </location>
    <ligand>
        <name>FMN</name>
        <dbReference type="ChEBI" id="CHEBI:58210"/>
    </ligand>
</feature>
<gene>
    <name evidence="6" type="primary">azoR</name>
    <name evidence="8" type="ORF">BAMA_05955</name>
</gene>
<dbReference type="STRING" id="574376.BAMA_05955"/>
<comment type="function">
    <text evidence="6">Also exhibits azoreductase activity. Catalyzes the reductive cleavage of the azo bond in aromatic azo compounds to the corresponding amines.</text>
</comment>
<evidence type="ECO:0000313" key="8">
    <source>
        <dbReference type="EMBL" id="KEK18324.1"/>
    </source>
</evidence>
<sequence length="211" mass="22574">MKKVLFITANPNGAEASFSMAAGEAFIEAYKSANPADEVTTIDLFNTVVPAIDGEVFAAWGKLGAGEGFETLTESQQAKISAMGTNLETFMHADKYVFVTPMWNFSYPPVVKAYLDNLAIAGKTFKYTENGPVGLLEGKKALHIQATGGVYSEGQYAAVDFGRNHLQTVLGFMGVTDVDYIAVEGMGANPAEAPAIKEAAINKAREVAKRF</sequence>
<evidence type="ECO:0000256" key="5">
    <source>
        <dbReference type="ARBA" id="ARBA00048542"/>
    </source>
</evidence>
<reference evidence="8 9" key="1">
    <citation type="submission" date="2014-06" db="EMBL/GenBank/DDBJ databases">
        <title>Draft genome sequence of Bacillus manliponensis JCM 15802 (MCCC 1A00708).</title>
        <authorList>
            <person name="Lai Q."/>
            <person name="Liu Y."/>
            <person name="Shao Z."/>
        </authorList>
    </citation>
    <scope>NUCLEOTIDE SEQUENCE [LARGE SCALE GENOMIC DNA]</scope>
    <source>
        <strain evidence="8 9">JCM 15802</strain>
    </source>
</reference>
<comment type="function">
    <text evidence="6">Quinone reductase that provides resistance to thiol-specific stress caused by electrophilic quinones.</text>
</comment>
<accession>A0A073JTB9</accession>
<evidence type="ECO:0000256" key="1">
    <source>
        <dbReference type="ARBA" id="ARBA00022630"/>
    </source>
</evidence>
<dbReference type="SUPFAM" id="SSF52218">
    <property type="entry name" value="Flavoproteins"/>
    <property type="match status" value="1"/>
</dbReference>
<name>A0A073JTB9_9BACI</name>
<evidence type="ECO:0000256" key="2">
    <source>
        <dbReference type="ARBA" id="ARBA00022643"/>
    </source>
</evidence>
<evidence type="ECO:0000313" key="9">
    <source>
        <dbReference type="Proteomes" id="UP000027822"/>
    </source>
</evidence>
<keyword evidence="1 6" id="KW-0285">Flavoprotein</keyword>
<dbReference type="InterPro" id="IPR050104">
    <property type="entry name" value="FMN-dep_NADH:Q_OxRdtase_AzoR1"/>
</dbReference>
<dbReference type="GO" id="GO:0010181">
    <property type="term" value="F:FMN binding"/>
    <property type="evidence" value="ECO:0007669"/>
    <property type="project" value="UniProtKB-UniRule"/>
</dbReference>
<dbReference type="EMBL" id="JOTN01000015">
    <property type="protein sequence ID" value="KEK18324.1"/>
    <property type="molecule type" value="Genomic_DNA"/>
</dbReference>
<comment type="catalytic activity">
    <reaction evidence="5">
        <text>N,N-dimethyl-1,4-phenylenediamine + anthranilate + 2 NAD(+) = 2-(4-dimethylaminophenyl)diazenylbenzoate + 2 NADH + 2 H(+)</text>
        <dbReference type="Rhea" id="RHEA:55872"/>
        <dbReference type="ChEBI" id="CHEBI:15378"/>
        <dbReference type="ChEBI" id="CHEBI:15783"/>
        <dbReference type="ChEBI" id="CHEBI:16567"/>
        <dbReference type="ChEBI" id="CHEBI:57540"/>
        <dbReference type="ChEBI" id="CHEBI:57945"/>
        <dbReference type="ChEBI" id="CHEBI:71579"/>
        <dbReference type="EC" id="1.7.1.17"/>
    </reaction>
    <physiologicalReaction direction="right-to-left" evidence="5">
        <dbReference type="Rhea" id="RHEA:55874"/>
    </physiologicalReaction>
</comment>
<keyword evidence="9" id="KW-1185">Reference proteome</keyword>
<dbReference type="OrthoDB" id="9805013at2"/>
<comment type="catalytic activity">
    <reaction evidence="6">
        <text>2 a quinone + NADH + H(+) = 2 a 1,4-benzosemiquinone + NAD(+)</text>
        <dbReference type="Rhea" id="RHEA:65952"/>
        <dbReference type="ChEBI" id="CHEBI:15378"/>
        <dbReference type="ChEBI" id="CHEBI:57540"/>
        <dbReference type="ChEBI" id="CHEBI:57945"/>
        <dbReference type="ChEBI" id="CHEBI:132124"/>
        <dbReference type="ChEBI" id="CHEBI:134225"/>
    </reaction>
</comment>
<dbReference type="PANTHER" id="PTHR43741:SF7">
    <property type="entry name" value="FMN-DEPENDENT NADH:QUINONE OXIDOREDUCTASE"/>
    <property type="match status" value="1"/>
</dbReference>
<dbReference type="AlphaFoldDB" id="A0A073JTB9"/>
<comment type="caution">
    <text evidence="6">Lacks conserved residue(s) required for the propagation of feature annotation.</text>
</comment>
<evidence type="ECO:0000256" key="4">
    <source>
        <dbReference type="ARBA" id="ARBA00023027"/>
    </source>
</evidence>
<evidence type="ECO:0000259" key="7">
    <source>
        <dbReference type="Pfam" id="PF02525"/>
    </source>
</evidence>
<evidence type="ECO:0000256" key="6">
    <source>
        <dbReference type="HAMAP-Rule" id="MF_01216"/>
    </source>
</evidence>
<protein>
    <recommendedName>
        <fullName evidence="6">FMN dependent NADH:quinone oxidoreductase</fullName>
        <ecNumber evidence="6">1.6.5.-</ecNumber>
    </recommendedName>
    <alternativeName>
        <fullName evidence="6">Azo-dye reductase</fullName>
    </alternativeName>
    <alternativeName>
        <fullName evidence="6">FMN-dependent NADH-azo compound oxidoreductase</fullName>
    </alternativeName>
    <alternativeName>
        <fullName evidence="6">FMN-dependent NADH-azoreductase</fullName>
        <ecNumber evidence="6">1.7.1.17</ecNumber>
    </alternativeName>
</protein>
<comment type="similarity">
    <text evidence="6">Belongs to the azoreductase type 1 family.</text>
</comment>
<proteinExistence type="inferred from homology"/>
<dbReference type="EC" id="1.7.1.17" evidence="6"/>
<dbReference type="Gene3D" id="3.40.50.360">
    <property type="match status" value="1"/>
</dbReference>
<keyword evidence="3 6" id="KW-0560">Oxidoreductase</keyword>
<dbReference type="Pfam" id="PF02525">
    <property type="entry name" value="Flavodoxin_2"/>
    <property type="match status" value="1"/>
</dbReference>
<dbReference type="GO" id="GO:0016652">
    <property type="term" value="F:oxidoreductase activity, acting on NAD(P)H as acceptor"/>
    <property type="evidence" value="ECO:0007669"/>
    <property type="project" value="UniProtKB-UniRule"/>
</dbReference>
<keyword evidence="4 6" id="KW-0520">NAD</keyword>
<comment type="subunit">
    <text evidence="6">Homodimer.</text>
</comment>
<comment type="caution">
    <text evidence="8">The sequence shown here is derived from an EMBL/GenBank/DDBJ whole genome shotgun (WGS) entry which is preliminary data.</text>
</comment>
<dbReference type="HAMAP" id="MF_01216">
    <property type="entry name" value="Azoreductase_type1"/>
    <property type="match status" value="1"/>
</dbReference>
<comment type="cofactor">
    <cofactor evidence="6">
        <name>FMN</name>
        <dbReference type="ChEBI" id="CHEBI:58210"/>
    </cofactor>
    <text evidence="6">Binds 1 FMN per subunit.</text>
</comment>
<dbReference type="eggNOG" id="COG1182">
    <property type="taxonomic scope" value="Bacteria"/>
</dbReference>
<dbReference type="InterPro" id="IPR023048">
    <property type="entry name" value="NADH:quinone_OxRdtase_FMN_depd"/>
</dbReference>
<dbReference type="Proteomes" id="UP000027822">
    <property type="component" value="Unassembled WGS sequence"/>
</dbReference>
<dbReference type="EC" id="1.6.5.-" evidence="6"/>
<feature type="domain" description="Flavodoxin-like fold" evidence="7">
    <location>
        <begin position="2"/>
        <end position="206"/>
    </location>
</feature>
<dbReference type="RefSeq" id="WP_034641213.1">
    <property type="nucleotide sequence ID" value="NZ_CBCSJC010000011.1"/>
</dbReference>